<sequence>MIKNLNTLQIASNQSIRAAMKQLDETAEKILFVVDEDEKLVGSLSDGDIRRWILQTGKIDGSLVEIGNIHCYSVELKYNPEEVKKEMVARKINIVPVLSADKKIQEFLIWDQFFEGKFKKKVKNQITNPVVIMAGGKGTRLDPFTKILPKPLIPIGEKTILEIIIDRFLDYEVKDFYFTVNHKAGFIKSYFDELKKLYNVHYVDEQEFTGTAGSLKLIEGKFTDPIILTNCDIIIEADYSDILNHHIELKNQITMVTSMKNYKIPYGVCEIDSNANLVGMKEKPEFNFLINTGMYIVNPDMIQLIPKNTMFHMTDLIAEGQKRGLKVGVYPISENSWIDVGEWEEYRKALKKLT</sequence>
<dbReference type="InterPro" id="IPR000644">
    <property type="entry name" value="CBS_dom"/>
</dbReference>
<keyword evidence="4" id="KW-1185">Reference proteome</keyword>
<dbReference type="Proteomes" id="UP000298125">
    <property type="component" value="Unassembled WGS sequence"/>
</dbReference>
<dbReference type="InterPro" id="IPR046342">
    <property type="entry name" value="CBS_dom_sf"/>
</dbReference>
<dbReference type="Pfam" id="PF00483">
    <property type="entry name" value="NTP_transferase"/>
    <property type="match status" value="1"/>
</dbReference>
<evidence type="ECO:0000259" key="2">
    <source>
        <dbReference type="PROSITE" id="PS51371"/>
    </source>
</evidence>
<evidence type="ECO:0000256" key="1">
    <source>
        <dbReference type="PROSITE-ProRule" id="PRU00703"/>
    </source>
</evidence>
<dbReference type="Pfam" id="PF00571">
    <property type="entry name" value="CBS"/>
    <property type="match status" value="1"/>
</dbReference>
<gene>
    <name evidence="3" type="ORF">EHQ49_00110</name>
</gene>
<dbReference type="SUPFAM" id="SSF53448">
    <property type="entry name" value="Nucleotide-diphospho-sugar transferases"/>
    <property type="match status" value="1"/>
</dbReference>
<dbReference type="SUPFAM" id="SSF54631">
    <property type="entry name" value="CBS-domain pair"/>
    <property type="match status" value="1"/>
</dbReference>
<dbReference type="EMBL" id="RQGA01000001">
    <property type="protein sequence ID" value="TGL45827.1"/>
    <property type="molecule type" value="Genomic_DNA"/>
</dbReference>
<dbReference type="InterPro" id="IPR029044">
    <property type="entry name" value="Nucleotide-diphossugar_trans"/>
</dbReference>
<dbReference type="PROSITE" id="PS51371">
    <property type="entry name" value="CBS"/>
    <property type="match status" value="1"/>
</dbReference>
<evidence type="ECO:0000313" key="3">
    <source>
        <dbReference type="EMBL" id="TGL45827.1"/>
    </source>
</evidence>
<dbReference type="RefSeq" id="WP_135575124.1">
    <property type="nucleotide sequence ID" value="NZ_RQGA01000001.1"/>
</dbReference>
<proteinExistence type="predicted"/>
<feature type="domain" description="CBS" evidence="2">
    <location>
        <begin position="1"/>
        <end position="59"/>
    </location>
</feature>
<accession>A0A4R9JMG3</accession>
<evidence type="ECO:0000313" key="4">
    <source>
        <dbReference type="Proteomes" id="UP000298125"/>
    </source>
</evidence>
<dbReference type="InterPro" id="IPR005835">
    <property type="entry name" value="NTP_transferase_dom"/>
</dbReference>
<comment type="caution">
    <text evidence="3">The sequence shown here is derived from an EMBL/GenBank/DDBJ whole genome shotgun (WGS) entry which is preliminary data.</text>
</comment>
<dbReference type="CDD" id="cd06426">
    <property type="entry name" value="NTP_transferase_like_2"/>
    <property type="match status" value="1"/>
</dbReference>
<dbReference type="InterPro" id="IPR050486">
    <property type="entry name" value="Mannose-1P_guanyltransferase"/>
</dbReference>
<dbReference type="AlphaFoldDB" id="A0A4R9JMG3"/>
<dbReference type="Gene3D" id="3.10.580.10">
    <property type="entry name" value="CBS-domain"/>
    <property type="match status" value="1"/>
</dbReference>
<organism evidence="3 4">
    <name type="scientific">Leptospira perdikensis</name>
    <dbReference type="NCBI Taxonomy" id="2484948"/>
    <lineage>
        <taxon>Bacteria</taxon>
        <taxon>Pseudomonadati</taxon>
        <taxon>Spirochaetota</taxon>
        <taxon>Spirochaetia</taxon>
        <taxon>Leptospirales</taxon>
        <taxon>Leptospiraceae</taxon>
        <taxon>Leptospira</taxon>
    </lineage>
</organism>
<keyword evidence="1" id="KW-0129">CBS domain</keyword>
<reference evidence="3" key="1">
    <citation type="journal article" date="2019" name="PLoS Negl. Trop. Dis.">
        <title>Revisiting the worldwide diversity of Leptospira species in the environment.</title>
        <authorList>
            <person name="Vincent A.T."/>
            <person name="Schiettekatte O."/>
            <person name="Bourhy P."/>
            <person name="Veyrier F.J."/>
            <person name="Picardeau M."/>
        </authorList>
    </citation>
    <scope>NUCLEOTIDE SEQUENCE [LARGE SCALE GENOMIC DNA]</scope>
    <source>
        <strain evidence="3">201702692</strain>
    </source>
</reference>
<dbReference type="Gene3D" id="3.90.550.10">
    <property type="entry name" value="Spore Coat Polysaccharide Biosynthesis Protein SpsA, Chain A"/>
    <property type="match status" value="1"/>
</dbReference>
<name>A0A4R9JMG3_9LEPT</name>
<dbReference type="PANTHER" id="PTHR22572">
    <property type="entry name" value="SUGAR-1-PHOSPHATE GUANYL TRANSFERASE"/>
    <property type="match status" value="1"/>
</dbReference>
<protein>
    <submittedName>
        <fullName evidence="3">CBS domain-containing protein</fullName>
    </submittedName>
</protein>
<dbReference type="OrthoDB" id="9801899at2"/>